<evidence type="ECO:0000259" key="3">
    <source>
        <dbReference type="Pfam" id="PF00496"/>
    </source>
</evidence>
<dbReference type="InterPro" id="IPR030678">
    <property type="entry name" value="Peptide/Ni-bd"/>
</dbReference>
<sequence length="528" mass="58950">MCACLWLCGCQPQMPETVRSGLVYCSEGSPESFNPQLVTSGTTIDIISQQLYDRLVDIDPDTGSIVAGLASSWQVSADGTHYQFTLRDKVSFHSSSYFTPSRPFTAEDVAFTFNRITDPLHPFHLQGGGIYPYFQSVDWASLVKQVQAVDDHTVVFKLQRPDSSFLSNLTTDFAAILSAEYGAQLLSQGQPGQIDRLPIGTGPFRFREYQKDILVRLYRNNNYWRGNTQPEQLVFDIVPNNARRMAKLFTHECDIVSYPRVAELELIAKRDDVTVQESTSMNVGFWAFNTQKPPFDQLAVRQALGMAINRAAIMQAVYYGHATPAYGILPPTSWAYNEGLPAPVYSPARARALLAEAGYPNGFSMDIWAMPVQRLYNPNALKMAELMQADLAQIGIKANIVSYEWNSFRQKLGNYEHDSVLIGWAADNPDPDNFFRPLLSCAARDSGSNRANWCDPAFDEIISNALLTADQQQRRALYLSAQQYLHQQQPLVAIAHSQRFQAISSSVSGVNINPYGGIALQQARRVTP</sequence>
<dbReference type="EMBL" id="LAHO01000019">
    <property type="protein sequence ID" value="KKO44205.1"/>
    <property type="molecule type" value="Genomic_DNA"/>
</dbReference>
<dbReference type="InterPro" id="IPR039424">
    <property type="entry name" value="SBP_5"/>
</dbReference>
<dbReference type="GO" id="GO:0030288">
    <property type="term" value="C:outer membrane-bounded periplasmic space"/>
    <property type="evidence" value="ECO:0007669"/>
    <property type="project" value="UniProtKB-ARBA"/>
</dbReference>
<dbReference type="GO" id="GO:0043190">
    <property type="term" value="C:ATP-binding cassette (ABC) transporter complex"/>
    <property type="evidence" value="ECO:0007669"/>
    <property type="project" value="InterPro"/>
</dbReference>
<dbReference type="InterPro" id="IPR000914">
    <property type="entry name" value="SBP_5_dom"/>
</dbReference>
<dbReference type="STRING" id="336831.WG68_17150"/>
<keyword evidence="5" id="KW-1185">Reference proteome</keyword>
<evidence type="ECO:0000256" key="1">
    <source>
        <dbReference type="ARBA" id="ARBA00005695"/>
    </source>
</evidence>
<dbReference type="Gene3D" id="3.40.190.10">
    <property type="entry name" value="Periplasmic binding protein-like II"/>
    <property type="match status" value="1"/>
</dbReference>
<dbReference type="Gene3D" id="3.90.76.10">
    <property type="entry name" value="Dipeptide-binding Protein, Domain 1"/>
    <property type="match status" value="1"/>
</dbReference>
<organism evidence="4 5">
    <name type="scientific">Arsukibacterium ikkense</name>
    <dbReference type="NCBI Taxonomy" id="336831"/>
    <lineage>
        <taxon>Bacteria</taxon>
        <taxon>Pseudomonadati</taxon>
        <taxon>Pseudomonadota</taxon>
        <taxon>Gammaproteobacteria</taxon>
        <taxon>Chromatiales</taxon>
        <taxon>Chromatiaceae</taxon>
        <taxon>Arsukibacterium</taxon>
    </lineage>
</organism>
<dbReference type="GO" id="GO:1904680">
    <property type="term" value="F:peptide transmembrane transporter activity"/>
    <property type="evidence" value="ECO:0007669"/>
    <property type="project" value="TreeGrafter"/>
</dbReference>
<evidence type="ECO:0000313" key="5">
    <source>
        <dbReference type="Proteomes" id="UP000034228"/>
    </source>
</evidence>
<proteinExistence type="inferred from homology"/>
<name>A0A0M2V3J3_9GAMM</name>
<dbReference type="PATRIC" id="fig|336831.14.peg.1936"/>
<reference evidence="4 5" key="1">
    <citation type="submission" date="2015-03" db="EMBL/GenBank/DDBJ databases">
        <title>Draft genome sequences of two protease-producing strains of Arsukibacterium isolated from two cold and alkaline environments.</title>
        <authorList>
            <person name="Lylloff J.E."/>
            <person name="Skov L.B."/>
            <person name="Jepsen M."/>
            <person name="Hallin P.F."/>
            <person name="Sorensen S.J."/>
            <person name="Stougaard P."/>
            <person name="Glaring M.A."/>
        </authorList>
    </citation>
    <scope>NUCLEOTIDE SEQUENCE [LARGE SCALE GENOMIC DNA]</scope>
    <source>
        <strain evidence="4 5">GCM72</strain>
    </source>
</reference>
<keyword evidence="2" id="KW-0732">Signal</keyword>
<dbReference type="Pfam" id="PF00496">
    <property type="entry name" value="SBP_bac_5"/>
    <property type="match status" value="1"/>
</dbReference>
<evidence type="ECO:0000256" key="2">
    <source>
        <dbReference type="ARBA" id="ARBA00022729"/>
    </source>
</evidence>
<dbReference type="Proteomes" id="UP000034228">
    <property type="component" value="Unassembled WGS sequence"/>
</dbReference>
<dbReference type="CDD" id="cd08493">
    <property type="entry name" value="PBP2_DppA_like"/>
    <property type="match status" value="1"/>
</dbReference>
<evidence type="ECO:0000313" key="4">
    <source>
        <dbReference type="EMBL" id="KKO44205.1"/>
    </source>
</evidence>
<dbReference type="Gene3D" id="3.10.105.10">
    <property type="entry name" value="Dipeptide-binding Protein, Domain 3"/>
    <property type="match status" value="1"/>
</dbReference>
<comment type="caution">
    <text evidence="4">The sequence shown here is derived from an EMBL/GenBank/DDBJ whole genome shotgun (WGS) entry which is preliminary data.</text>
</comment>
<feature type="domain" description="Solute-binding protein family 5" evidence="3">
    <location>
        <begin position="65"/>
        <end position="443"/>
    </location>
</feature>
<dbReference type="SUPFAM" id="SSF53850">
    <property type="entry name" value="Periplasmic binding protein-like II"/>
    <property type="match status" value="1"/>
</dbReference>
<dbReference type="PIRSF" id="PIRSF002741">
    <property type="entry name" value="MppA"/>
    <property type="match status" value="1"/>
</dbReference>
<dbReference type="AlphaFoldDB" id="A0A0M2V3J3"/>
<comment type="similarity">
    <text evidence="1">Belongs to the bacterial solute-binding protein 5 family.</text>
</comment>
<dbReference type="PANTHER" id="PTHR30290:SF38">
    <property type="entry name" value="D,D-DIPEPTIDE-BINDING PERIPLASMIC PROTEIN DDPA-RELATED"/>
    <property type="match status" value="1"/>
</dbReference>
<protein>
    <submittedName>
        <fullName evidence="4">Peptide ABC transporter substrate-binding protein</fullName>
    </submittedName>
</protein>
<dbReference type="PANTHER" id="PTHR30290">
    <property type="entry name" value="PERIPLASMIC BINDING COMPONENT OF ABC TRANSPORTER"/>
    <property type="match status" value="1"/>
</dbReference>
<dbReference type="GO" id="GO:0015833">
    <property type="term" value="P:peptide transport"/>
    <property type="evidence" value="ECO:0007669"/>
    <property type="project" value="TreeGrafter"/>
</dbReference>
<accession>A0A0M2V3J3</accession>
<gene>
    <name evidence="4" type="ORF">WG68_17150</name>
</gene>